<dbReference type="InterPro" id="IPR036113">
    <property type="entry name" value="Asp/Glu-ADT_sf_sub_c"/>
</dbReference>
<dbReference type="Gene3D" id="1.10.20.60">
    <property type="entry name" value="Glu-tRNAGln amidotransferase C subunit, N-terminal domain"/>
    <property type="match status" value="1"/>
</dbReference>
<protein>
    <recommendedName>
        <fullName evidence="1">Aspartyl/glutamyl-tRNA(Asn/Gln) amidotransferase subunit C</fullName>
        <shortName evidence="1">Asp/Glu-ADT subunit C</shortName>
        <ecNumber evidence="1">6.3.5.-</ecNumber>
    </recommendedName>
</protein>
<dbReference type="PANTHER" id="PTHR15004:SF0">
    <property type="entry name" value="GLUTAMYL-TRNA(GLN) AMIDOTRANSFERASE SUBUNIT C, MITOCHONDRIAL"/>
    <property type="match status" value="1"/>
</dbReference>
<keyword evidence="3" id="KW-1185">Reference proteome</keyword>
<sequence>MHLDNDTVRHIARLARLAVPDAAVDTLRNDLERVLDLFDELAAANVDGLEPLAHPLGQTANLRDDAVTETDRHAELLALAPDSQAGYYVVPKVIE</sequence>
<comment type="subunit">
    <text evidence="1">Heterotrimer of A, B and C subunits.</text>
</comment>
<dbReference type="RefSeq" id="WP_261694974.1">
    <property type="nucleotide sequence ID" value="NZ_CP104694.1"/>
</dbReference>
<evidence type="ECO:0000313" key="3">
    <source>
        <dbReference type="Proteomes" id="UP001064632"/>
    </source>
</evidence>
<dbReference type="SUPFAM" id="SSF141000">
    <property type="entry name" value="Glu-tRNAGln amidotransferase C subunit"/>
    <property type="match status" value="1"/>
</dbReference>
<keyword evidence="1" id="KW-0067">ATP-binding</keyword>
<dbReference type="NCBIfam" id="TIGR00135">
    <property type="entry name" value="gatC"/>
    <property type="match status" value="1"/>
</dbReference>
<proteinExistence type="inferred from homology"/>
<evidence type="ECO:0000313" key="2">
    <source>
        <dbReference type="EMBL" id="UXI68006.1"/>
    </source>
</evidence>
<dbReference type="EMBL" id="CP104694">
    <property type="protein sequence ID" value="UXI68006.1"/>
    <property type="molecule type" value="Genomic_DNA"/>
</dbReference>
<comment type="function">
    <text evidence="1">Allows the formation of correctly charged Asn-tRNA(Asn) or Gln-tRNA(Gln) through the transamidation of misacylated Asp-tRNA(Asn) or Glu-tRNA(Gln) in organisms which lack either or both of asparaginyl-tRNA or glutaminyl-tRNA synthetases. The reaction takes place in the presence of glutamine and ATP through an activated phospho-Asp-tRNA(Asn) or phospho-Glu-tRNA(Gln).</text>
</comment>
<evidence type="ECO:0000256" key="1">
    <source>
        <dbReference type="HAMAP-Rule" id="MF_00122"/>
    </source>
</evidence>
<accession>A0ABY6BHE1</accession>
<dbReference type="PANTHER" id="PTHR15004">
    <property type="entry name" value="GLUTAMYL-TRNA(GLN) AMIDOTRANSFERASE SUBUNIT C, MITOCHONDRIAL"/>
    <property type="match status" value="1"/>
</dbReference>
<comment type="similarity">
    <text evidence="1">Belongs to the GatC family.</text>
</comment>
<keyword evidence="1" id="KW-0648">Protein biosynthesis</keyword>
<keyword evidence="1" id="KW-0547">Nucleotide-binding</keyword>
<name>A0ABY6BHE1_9GAMM</name>
<dbReference type="InterPro" id="IPR003837">
    <property type="entry name" value="GatC"/>
</dbReference>
<dbReference type="HAMAP" id="MF_00122">
    <property type="entry name" value="GatC"/>
    <property type="match status" value="1"/>
</dbReference>
<dbReference type="EC" id="6.3.5.-" evidence="1"/>
<reference evidence="2" key="1">
    <citation type="submission" date="2022-09" db="EMBL/GenBank/DDBJ databases">
        <title>Tahibacter sp. nov., isolated from a fresh water.</title>
        <authorList>
            <person name="Baek J.H."/>
            <person name="Lee J.K."/>
            <person name="Kim J.M."/>
            <person name="Jeon C.O."/>
        </authorList>
    </citation>
    <scope>NUCLEOTIDE SEQUENCE</scope>
    <source>
        <strain evidence="2">W38</strain>
    </source>
</reference>
<comment type="catalytic activity">
    <reaction evidence="1">
        <text>L-aspartyl-tRNA(Asn) + L-glutamine + ATP + H2O = L-asparaginyl-tRNA(Asn) + L-glutamate + ADP + phosphate + 2 H(+)</text>
        <dbReference type="Rhea" id="RHEA:14513"/>
        <dbReference type="Rhea" id="RHEA-COMP:9674"/>
        <dbReference type="Rhea" id="RHEA-COMP:9677"/>
        <dbReference type="ChEBI" id="CHEBI:15377"/>
        <dbReference type="ChEBI" id="CHEBI:15378"/>
        <dbReference type="ChEBI" id="CHEBI:29985"/>
        <dbReference type="ChEBI" id="CHEBI:30616"/>
        <dbReference type="ChEBI" id="CHEBI:43474"/>
        <dbReference type="ChEBI" id="CHEBI:58359"/>
        <dbReference type="ChEBI" id="CHEBI:78515"/>
        <dbReference type="ChEBI" id="CHEBI:78516"/>
        <dbReference type="ChEBI" id="CHEBI:456216"/>
    </reaction>
</comment>
<keyword evidence="1" id="KW-0436">Ligase</keyword>
<organism evidence="2 3">
    <name type="scientific">Tahibacter amnicola</name>
    <dbReference type="NCBI Taxonomy" id="2976241"/>
    <lineage>
        <taxon>Bacteria</taxon>
        <taxon>Pseudomonadati</taxon>
        <taxon>Pseudomonadota</taxon>
        <taxon>Gammaproteobacteria</taxon>
        <taxon>Lysobacterales</taxon>
        <taxon>Rhodanobacteraceae</taxon>
        <taxon>Tahibacter</taxon>
    </lineage>
</organism>
<dbReference type="Proteomes" id="UP001064632">
    <property type="component" value="Chromosome"/>
</dbReference>
<comment type="catalytic activity">
    <reaction evidence="1">
        <text>L-glutamyl-tRNA(Gln) + L-glutamine + ATP + H2O = L-glutaminyl-tRNA(Gln) + L-glutamate + ADP + phosphate + H(+)</text>
        <dbReference type="Rhea" id="RHEA:17521"/>
        <dbReference type="Rhea" id="RHEA-COMP:9681"/>
        <dbReference type="Rhea" id="RHEA-COMP:9684"/>
        <dbReference type="ChEBI" id="CHEBI:15377"/>
        <dbReference type="ChEBI" id="CHEBI:15378"/>
        <dbReference type="ChEBI" id="CHEBI:29985"/>
        <dbReference type="ChEBI" id="CHEBI:30616"/>
        <dbReference type="ChEBI" id="CHEBI:43474"/>
        <dbReference type="ChEBI" id="CHEBI:58359"/>
        <dbReference type="ChEBI" id="CHEBI:78520"/>
        <dbReference type="ChEBI" id="CHEBI:78521"/>
        <dbReference type="ChEBI" id="CHEBI:456216"/>
    </reaction>
</comment>
<dbReference type="Pfam" id="PF02686">
    <property type="entry name" value="GatC"/>
    <property type="match status" value="1"/>
</dbReference>
<gene>
    <name evidence="1 2" type="primary">gatC</name>
    <name evidence="2" type="ORF">N4264_25315</name>
</gene>